<dbReference type="EMBL" id="CP012382">
    <property type="protein sequence ID" value="AKZ59204.1"/>
    <property type="molecule type" value="Genomic_DNA"/>
</dbReference>
<dbReference type="Pfam" id="PF23773">
    <property type="entry name" value="DUF7169"/>
    <property type="match status" value="1"/>
</dbReference>
<organism evidence="2 3">
    <name type="scientific">Streptomyces ambofaciens (strain ATCC 23877 / 3486 / DSM 40053 / JCM 4204 / NBRC 12836 / NRRL B-2516)</name>
    <dbReference type="NCBI Taxonomy" id="278992"/>
    <lineage>
        <taxon>Bacteria</taxon>
        <taxon>Bacillati</taxon>
        <taxon>Actinomycetota</taxon>
        <taxon>Actinomycetes</taxon>
        <taxon>Kitasatosporales</taxon>
        <taxon>Streptomycetaceae</taxon>
        <taxon>Streptomyces</taxon>
    </lineage>
</organism>
<protein>
    <submittedName>
        <fullName evidence="2">Uncharacterized protein</fullName>
    </submittedName>
</protein>
<evidence type="ECO:0000313" key="3">
    <source>
        <dbReference type="Proteomes" id="UP000061018"/>
    </source>
</evidence>
<name>A0A0K2B1P5_STRA7</name>
<evidence type="ECO:0000256" key="1">
    <source>
        <dbReference type="SAM" id="MobiDB-lite"/>
    </source>
</evidence>
<dbReference type="RefSeq" id="WP_053139500.1">
    <property type="nucleotide sequence ID" value="NZ_CP012382.1"/>
</dbReference>
<accession>A0A0K2B1P5</accession>
<dbReference type="InterPro" id="IPR055593">
    <property type="entry name" value="DUF7169"/>
</dbReference>
<dbReference type="Proteomes" id="UP000061018">
    <property type="component" value="Chromosome"/>
</dbReference>
<evidence type="ECO:0000313" key="2">
    <source>
        <dbReference type="EMBL" id="AKZ59204.1"/>
    </source>
</evidence>
<reference evidence="3" key="1">
    <citation type="journal article" date="2015" name="J. Biotechnol.">
        <title>Complete genome sequence of Streptomyces ambofaciens ATCC 23877, the spiramycin producer.</title>
        <authorList>
            <person name="Thibessard A."/>
            <person name="Haas D."/>
            <person name="Gerbaud C."/>
            <person name="Aigle B."/>
            <person name="Lautru S."/>
            <person name="Pernodet J.L."/>
            <person name="Leblond P."/>
        </authorList>
    </citation>
    <scope>NUCLEOTIDE SEQUENCE [LARGE SCALE GENOMIC DNA]</scope>
    <source>
        <strain evidence="3">ATCC 23877 / 3486 / DSM 40053 / JCM 4204 / NBRC 12836 / NRRL B-2516</strain>
    </source>
</reference>
<gene>
    <name evidence="2" type="ORF">SAM23877_6159</name>
</gene>
<dbReference type="AlphaFoldDB" id="A0A0K2B1P5"/>
<dbReference type="KEGG" id="samb:SAM23877_6159"/>
<proteinExistence type="predicted"/>
<feature type="compositionally biased region" description="Low complexity" evidence="1">
    <location>
        <begin position="38"/>
        <end position="47"/>
    </location>
</feature>
<feature type="region of interest" description="Disordered" evidence="1">
    <location>
        <begin position="27"/>
        <end position="53"/>
    </location>
</feature>
<sequence>MTDLIEALIQAAHEVRQFVSAYDDAVTMPGRRPDVDADGTGRTATTGPSRPTEATALDGRRLALRTELKNGADWLAYAVAATRGVSASMDRALTHWEGEDVTLQLPGGQLDHHDGAAGQ</sequence>